<dbReference type="Proteomes" id="UP001177769">
    <property type="component" value="Chromosome"/>
</dbReference>
<dbReference type="PANTHER" id="PTHR35603">
    <property type="match status" value="1"/>
</dbReference>
<evidence type="ECO:0000313" key="5">
    <source>
        <dbReference type="EMBL" id="WIT13772.1"/>
    </source>
</evidence>
<comment type="subcellular location">
    <subcellularLocation>
        <location evidence="1">Membrane</location>
    </subcellularLocation>
</comment>
<gene>
    <name evidence="5" type="ORF">PFX98_09160</name>
</gene>
<dbReference type="KEGG" id="pais:PFX98_09160"/>
<evidence type="ECO:0000313" key="6">
    <source>
        <dbReference type="Proteomes" id="UP001177769"/>
    </source>
</evidence>
<dbReference type="InterPro" id="IPR008816">
    <property type="entry name" value="Gly_zipper_2TM_dom"/>
</dbReference>
<dbReference type="EMBL" id="CP116346">
    <property type="protein sequence ID" value="WIT13772.1"/>
    <property type="molecule type" value="Genomic_DNA"/>
</dbReference>
<dbReference type="AlphaFoldDB" id="A0AA95NID0"/>
<evidence type="ECO:0000256" key="2">
    <source>
        <dbReference type="ARBA" id="ARBA00023136"/>
    </source>
</evidence>
<keyword evidence="3" id="KW-0732">Signal</keyword>
<accession>A0AA95NID0</accession>
<dbReference type="RefSeq" id="WP_285234892.1">
    <property type="nucleotide sequence ID" value="NZ_CP116346.1"/>
</dbReference>
<feature type="signal peptide" evidence="3">
    <location>
        <begin position="1"/>
        <end position="24"/>
    </location>
</feature>
<dbReference type="InterPro" id="IPR051407">
    <property type="entry name" value="Bact_OM_lipoprot/Surf_antigen"/>
</dbReference>
<proteinExistence type="predicted"/>
<feature type="chain" id="PRO_5041700667" evidence="3">
    <location>
        <begin position="25"/>
        <end position="166"/>
    </location>
</feature>
<keyword evidence="2" id="KW-0472">Membrane</keyword>
<feature type="domain" description="Glycine zipper 2TM" evidence="4">
    <location>
        <begin position="78"/>
        <end position="119"/>
    </location>
</feature>
<sequence length="166" mass="16797">MSIKSSQIVAGVAVAALMLGGAYAVGRSQSQAAPDPVLAQAAPAAKPAAKPAAAKTCPDCATVSEVRTEERQGKASGLGVIGGAVVGGLLGNQVGGGSGKKLATVGGAVAGGYAGNEIEKRSKSHKVWIVRLSYKDGSTRTFERSQDPQLRVGDLVLERDGQLTRQ</sequence>
<dbReference type="Pfam" id="PF05433">
    <property type="entry name" value="Rick_17kDa_Anti"/>
    <property type="match status" value="1"/>
</dbReference>
<dbReference type="PANTHER" id="PTHR35603:SF2">
    <property type="entry name" value="OUTER MEMBRANE LIPOPROTEIN"/>
    <property type="match status" value="1"/>
</dbReference>
<keyword evidence="6" id="KW-1185">Reference proteome</keyword>
<evidence type="ECO:0000259" key="4">
    <source>
        <dbReference type="Pfam" id="PF05433"/>
    </source>
</evidence>
<evidence type="ECO:0000256" key="3">
    <source>
        <dbReference type="SAM" id="SignalP"/>
    </source>
</evidence>
<protein>
    <submittedName>
        <fullName evidence="5">Glycine zipper 2TM domain-containing protein</fullName>
    </submittedName>
</protein>
<reference evidence="5" key="1">
    <citation type="submission" date="2023-01" db="EMBL/GenBank/DDBJ databases">
        <title>Whole genome sequence of Paucibacter sp. S2-9 isolated from pond sediment.</title>
        <authorList>
            <person name="Jung J.Y."/>
        </authorList>
    </citation>
    <scope>NUCLEOTIDE SEQUENCE</scope>
    <source>
        <strain evidence="5">S2-9</strain>
    </source>
</reference>
<organism evidence="5 6">
    <name type="scientific">Paucibacter sediminis</name>
    <dbReference type="NCBI Taxonomy" id="3019553"/>
    <lineage>
        <taxon>Bacteria</taxon>
        <taxon>Pseudomonadati</taxon>
        <taxon>Pseudomonadota</taxon>
        <taxon>Betaproteobacteria</taxon>
        <taxon>Burkholderiales</taxon>
        <taxon>Sphaerotilaceae</taxon>
        <taxon>Roseateles</taxon>
    </lineage>
</organism>
<evidence type="ECO:0000256" key="1">
    <source>
        <dbReference type="ARBA" id="ARBA00004370"/>
    </source>
</evidence>
<dbReference type="GO" id="GO:0019867">
    <property type="term" value="C:outer membrane"/>
    <property type="evidence" value="ECO:0007669"/>
    <property type="project" value="InterPro"/>
</dbReference>
<name>A0AA95NID0_9BURK</name>